<name>A0A419HL37_9PSEU</name>
<proteinExistence type="predicted"/>
<dbReference type="SUPFAM" id="SSF55729">
    <property type="entry name" value="Acyl-CoA N-acyltransferases (Nat)"/>
    <property type="match status" value="1"/>
</dbReference>
<reference evidence="2 3" key="1">
    <citation type="submission" date="2018-09" db="EMBL/GenBank/DDBJ databases">
        <title>YIM PH 21725 draft genome.</title>
        <authorList>
            <person name="Miao C."/>
        </authorList>
    </citation>
    <scope>NUCLEOTIDE SEQUENCE [LARGE SCALE GENOMIC DNA]</scope>
    <source>
        <strain evidence="3">YIM PH21725</strain>
    </source>
</reference>
<dbReference type="InterPro" id="IPR016181">
    <property type="entry name" value="Acyl_CoA_acyltransferase"/>
</dbReference>
<dbReference type="InterPro" id="IPR051531">
    <property type="entry name" value="N-acetyltransferase"/>
</dbReference>
<organism evidence="2 3">
    <name type="scientific">Amycolatopsis panacis</name>
    <dbReference type="NCBI Taxonomy" id="2340917"/>
    <lineage>
        <taxon>Bacteria</taxon>
        <taxon>Bacillati</taxon>
        <taxon>Actinomycetota</taxon>
        <taxon>Actinomycetes</taxon>
        <taxon>Pseudonocardiales</taxon>
        <taxon>Pseudonocardiaceae</taxon>
        <taxon>Amycolatopsis</taxon>
    </lineage>
</organism>
<dbReference type="Pfam" id="PF13302">
    <property type="entry name" value="Acetyltransf_3"/>
    <property type="match status" value="1"/>
</dbReference>
<dbReference type="GO" id="GO:0016747">
    <property type="term" value="F:acyltransferase activity, transferring groups other than amino-acyl groups"/>
    <property type="evidence" value="ECO:0007669"/>
    <property type="project" value="InterPro"/>
</dbReference>
<dbReference type="InterPro" id="IPR000182">
    <property type="entry name" value="GNAT_dom"/>
</dbReference>
<dbReference type="PROSITE" id="PS51186">
    <property type="entry name" value="GNAT"/>
    <property type="match status" value="1"/>
</dbReference>
<accession>A0A419HL37</accession>
<feature type="domain" description="N-acetyltransferase" evidence="1">
    <location>
        <begin position="16"/>
        <end position="180"/>
    </location>
</feature>
<comment type="caution">
    <text evidence="2">The sequence shown here is derived from an EMBL/GenBank/DDBJ whole genome shotgun (WGS) entry which is preliminary data.</text>
</comment>
<dbReference type="EMBL" id="QZFV01000143">
    <property type="protein sequence ID" value="RJQ76723.1"/>
    <property type="molecule type" value="Genomic_DNA"/>
</dbReference>
<dbReference type="OrthoDB" id="9132139at2"/>
<dbReference type="Proteomes" id="UP000285112">
    <property type="component" value="Unassembled WGS sequence"/>
</dbReference>
<sequence>MTTNDLDEVEISGKLTRLREFRRSDGPDAFAIVGDDRVTRFLSFDSRNREAAQTMINDAVQRAKIRPRNEYYLGMTELGADRLIGFCRLGLTGVRAAKLGYAVMAHHWRKGYAADAVRTTLEFAFGQLDLHRVTAAIGPDNVASQNVVERLGFVREGLLRDHVFTNGAWRDSVLYSVLADEWSVSARTEARSG</sequence>
<gene>
    <name evidence="2" type="ORF">D5S19_30180</name>
</gene>
<dbReference type="Gene3D" id="3.40.630.30">
    <property type="match status" value="1"/>
</dbReference>
<dbReference type="AlphaFoldDB" id="A0A419HL37"/>
<keyword evidence="3" id="KW-1185">Reference proteome</keyword>
<dbReference type="PANTHER" id="PTHR43792">
    <property type="entry name" value="GNAT FAMILY, PUTATIVE (AFU_ORTHOLOGUE AFUA_3G00765)-RELATED-RELATED"/>
    <property type="match status" value="1"/>
</dbReference>
<evidence type="ECO:0000313" key="2">
    <source>
        <dbReference type="EMBL" id="RJQ76723.1"/>
    </source>
</evidence>
<protein>
    <submittedName>
        <fullName evidence="2">N-acetyltransferase</fullName>
    </submittedName>
</protein>
<keyword evidence="2" id="KW-0808">Transferase</keyword>
<evidence type="ECO:0000259" key="1">
    <source>
        <dbReference type="PROSITE" id="PS51186"/>
    </source>
</evidence>
<evidence type="ECO:0000313" key="3">
    <source>
        <dbReference type="Proteomes" id="UP000285112"/>
    </source>
</evidence>